<accession>A0A0A1UAE6</accession>
<dbReference type="OrthoDB" id="10266080at2759"/>
<dbReference type="VEuPathDB" id="AmoebaDB:EIN_406200"/>
<dbReference type="Proteomes" id="UP000014680">
    <property type="component" value="Unassembled WGS sequence"/>
</dbReference>
<dbReference type="KEGG" id="eiv:EIN_406200"/>
<dbReference type="OMA" id="SWPGIFI"/>
<dbReference type="InterPro" id="IPR043153">
    <property type="entry name" value="DENN_C"/>
</dbReference>
<name>A0A0A1UAE6_ENTIV</name>
<dbReference type="RefSeq" id="XP_004256927.1">
    <property type="nucleotide sequence ID" value="XM_004256879.1"/>
</dbReference>
<dbReference type="EMBL" id="KB206537">
    <property type="protein sequence ID" value="ELP90156.1"/>
    <property type="molecule type" value="Genomic_DNA"/>
</dbReference>
<proteinExistence type="predicted"/>
<dbReference type="Gene3D" id="3.40.50.11500">
    <property type="match status" value="1"/>
</dbReference>
<dbReference type="InterPro" id="IPR001194">
    <property type="entry name" value="cDENN_dom"/>
</dbReference>
<feature type="domain" description="UDENN" evidence="1">
    <location>
        <begin position="27"/>
        <end position="467"/>
    </location>
</feature>
<dbReference type="PROSITE" id="PS50211">
    <property type="entry name" value="DENN"/>
    <property type="match status" value="1"/>
</dbReference>
<dbReference type="GeneID" id="14889111"/>
<dbReference type="PANTHER" id="PTHR15288">
    <property type="entry name" value="DENN DOMAIN-CONTAINING PROTEIN 2"/>
    <property type="match status" value="1"/>
</dbReference>
<dbReference type="Pfam" id="PF02141">
    <property type="entry name" value="DENN"/>
    <property type="match status" value="1"/>
</dbReference>
<evidence type="ECO:0000259" key="1">
    <source>
        <dbReference type="PROSITE" id="PS50211"/>
    </source>
</evidence>
<feature type="non-terminal residue" evidence="2">
    <location>
        <position position="467"/>
    </location>
</feature>
<sequence length="467" mass="53825">MADSTLLRDSPLTVALTTLTKTLITSFSIFGVSPSTAPNTPTPQISLLYKYPESYEFPLKSEQFIVPQPPTISKLPSVSKEIMKKHPTQYVTMLPGEETSTICVCLRQNEFLNITSDLINPVGLTAELFKEPYYTQRTYCFTTTCPYFNCLFALLSQLSEIGYRNKLEYYYSFILRVEMQSPNFTVNPIKALLEVKLQQFMKLERPTEAINVMLGNNNKTTFPCSKVFLSSQKSSEIERSMGLVGDYSLIRLFCTMTVEDVLNTLCMMMCGYGVILLSDNVTSTSSCVLGLLTLFYPFYWPGIFIPYVPDILFEFFETPVPILCGGSYPPYKCKVNAYVEELDQGYWNYFTGRKTKYFDSVTLPEVLLPWRTELLNQLNVLVKTYVPTSPSVEEREVFIEMMDQKKVVDFSEHVRKVLREVLYNRLIQSVYNFCLKTKTDKLDLFIQKYPKQFYPKGYAFMKKFVES</sequence>
<protein>
    <recommendedName>
        <fullName evidence="1">UDENN domain-containing protein</fullName>
    </recommendedName>
</protein>
<reference evidence="2 3" key="1">
    <citation type="submission" date="2012-10" db="EMBL/GenBank/DDBJ databases">
        <authorList>
            <person name="Zafar N."/>
            <person name="Inman J."/>
            <person name="Hall N."/>
            <person name="Lorenzi H."/>
            <person name="Caler E."/>
        </authorList>
    </citation>
    <scope>NUCLEOTIDE SEQUENCE [LARGE SCALE GENOMIC DNA]</scope>
    <source>
        <strain evidence="2 3">IP1</strain>
    </source>
</reference>
<dbReference type="AlphaFoldDB" id="A0A0A1UAE6"/>
<organism evidence="2 3">
    <name type="scientific">Entamoeba invadens IP1</name>
    <dbReference type="NCBI Taxonomy" id="370355"/>
    <lineage>
        <taxon>Eukaryota</taxon>
        <taxon>Amoebozoa</taxon>
        <taxon>Evosea</taxon>
        <taxon>Archamoebae</taxon>
        <taxon>Mastigamoebida</taxon>
        <taxon>Entamoebidae</taxon>
        <taxon>Entamoeba</taxon>
    </lineage>
</organism>
<evidence type="ECO:0000313" key="3">
    <source>
        <dbReference type="Proteomes" id="UP000014680"/>
    </source>
</evidence>
<dbReference type="InterPro" id="IPR051942">
    <property type="entry name" value="DENN_domain_containing_2"/>
</dbReference>
<gene>
    <name evidence="2" type="ORF">EIN_406200</name>
</gene>
<keyword evidence="3" id="KW-1185">Reference proteome</keyword>
<evidence type="ECO:0000313" key="2">
    <source>
        <dbReference type="EMBL" id="ELP90156.1"/>
    </source>
</evidence>
<dbReference type="SMART" id="SM00799">
    <property type="entry name" value="DENN"/>
    <property type="match status" value="1"/>
</dbReference>
<dbReference type="InterPro" id="IPR037516">
    <property type="entry name" value="Tripartite_DENN"/>
</dbReference>
<dbReference type="PANTHER" id="PTHR15288:SF20">
    <property type="entry name" value="UDENN DOMAIN-CONTAINING PROTEIN"/>
    <property type="match status" value="1"/>
</dbReference>